<comment type="caution">
    <text evidence="1">The sequence shown here is derived from an EMBL/GenBank/DDBJ whole genome shotgun (WGS) entry which is preliminary data.</text>
</comment>
<gene>
    <name evidence="1" type="ORF">SPARVUS_LOCUS1496281</name>
</gene>
<dbReference type="Gene3D" id="1.10.10.10">
    <property type="entry name" value="Winged helix-like DNA-binding domain superfamily/Winged helix DNA-binding domain"/>
    <property type="match status" value="1"/>
</dbReference>
<organism evidence="1 2">
    <name type="scientific">Staurois parvus</name>
    <dbReference type="NCBI Taxonomy" id="386267"/>
    <lineage>
        <taxon>Eukaryota</taxon>
        <taxon>Metazoa</taxon>
        <taxon>Chordata</taxon>
        <taxon>Craniata</taxon>
        <taxon>Vertebrata</taxon>
        <taxon>Euteleostomi</taxon>
        <taxon>Amphibia</taxon>
        <taxon>Batrachia</taxon>
        <taxon>Anura</taxon>
        <taxon>Neobatrachia</taxon>
        <taxon>Ranoidea</taxon>
        <taxon>Ranidae</taxon>
        <taxon>Staurois</taxon>
    </lineage>
</organism>
<dbReference type="InterPro" id="IPR036388">
    <property type="entry name" value="WH-like_DNA-bd_sf"/>
</dbReference>
<dbReference type="EMBL" id="CATNWA010001023">
    <property type="protein sequence ID" value="CAI9538879.1"/>
    <property type="molecule type" value="Genomic_DNA"/>
</dbReference>
<evidence type="ECO:0000313" key="2">
    <source>
        <dbReference type="Proteomes" id="UP001162483"/>
    </source>
</evidence>
<sequence length="65" mass="7322">MRLLLQTSVKEWVALRSSVNSNVVPVIDCHLCNKFIREVPLLLNIPQSTVSTIITNWKQLGTTAM</sequence>
<reference evidence="1" key="1">
    <citation type="submission" date="2023-05" db="EMBL/GenBank/DDBJ databases">
        <authorList>
            <person name="Stuckert A."/>
        </authorList>
    </citation>
    <scope>NUCLEOTIDE SEQUENCE</scope>
</reference>
<evidence type="ECO:0000313" key="1">
    <source>
        <dbReference type="EMBL" id="CAI9538879.1"/>
    </source>
</evidence>
<evidence type="ECO:0008006" key="3">
    <source>
        <dbReference type="Google" id="ProtNLM"/>
    </source>
</evidence>
<keyword evidence="2" id="KW-1185">Reference proteome</keyword>
<dbReference type="Proteomes" id="UP001162483">
    <property type="component" value="Unassembled WGS sequence"/>
</dbReference>
<proteinExistence type="predicted"/>
<accession>A0ABN9AS72</accession>
<protein>
    <recommendedName>
        <fullName evidence="3">Transposase</fullName>
    </recommendedName>
</protein>
<name>A0ABN9AS72_9NEOB</name>